<keyword evidence="3" id="KW-0862">Zinc</keyword>
<dbReference type="SMART" id="SM00064">
    <property type="entry name" value="FYVE"/>
    <property type="match status" value="1"/>
</dbReference>
<name>A0A8C9RD35_SCLFO</name>
<evidence type="ECO:0000256" key="2">
    <source>
        <dbReference type="ARBA" id="ARBA00022771"/>
    </source>
</evidence>
<evidence type="ECO:0000259" key="8">
    <source>
        <dbReference type="PROSITE" id="PS50826"/>
    </source>
</evidence>
<dbReference type="SUPFAM" id="SSF57903">
    <property type="entry name" value="FYVE/PHD zinc finger"/>
    <property type="match status" value="1"/>
</dbReference>
<dbReference type="PANTHER" id="PTHR46753:SF2">
    <property type="entry name" value="FYVE AND COILED-COIL DOMAIN-CONTAINING PROTEIN 1"/>
    <property type="match status" value="1"/>
</dbReference>
<feature type="domain" description="FYVE-type" evidence="7">
    <location>
        <begin position="1079"/>
        <end position="1137"/>
    </location>
</feature>
<dbReference type="PROSITE" id="PS50178">
    <property type="entry name" value="ZF_FYVE"/>
    <property type="match status" value="1"/>
</dbReference>
<dbReference type="Gene3D" id="2.60.120.680">
    <property type="entry name" value="GOLD domain"/>
    <property type="match status" value="1"/>
</dbReference>
<evidence type="ECO:0000256" key="3">
    <source>
        <dbReference type="ARBA" id="ARBA00022833"/>
    </source>
</evidence>
<evidence type="ECO:0000256" key="4">
    <source>
        <dbReference type="PROSITE-ProRule" id="PRU00091"/>
    </source>
</evidence>
<dbReference type="Ensembl" id="ENSSFOT00015010127.2">
    <property type="protein sequence ID" value="ENSSFOP00015009989.2"/>
    <property type="gene ID" value="ENSSFOG00015006479.2"/>
</dbReference>
<feature type="coiled-coil region" evidence="5">
    <location>
        <begin position="257"/>
        <end position="535"/>
    </location>
</feature>
<dbReference type="InterPro" id="IPR013083">
    <property type="entry name" value="Znf_RING/FYVE/PHD"/>
</dbReference>
<dbReference type="PROSITE" id="PS50826">
    <property type="entry name" value="RUN"/>
    <property type="match status" value="1"/>
</dbReference>
<keyword evidence="2 4" id="KW-0863">Zinc-finger</keyword>
<gene>
    <name evidence="10" type="primary">FYCO1</name>
    <name evidence="10" type="synonym">LOC108931026</name>
</gene>
<dbReference type="InterPro" id="IPR000306">
    <property type="entry name" value="Znf_FYVE"/>
</dbReference>
<dbReference type="GO" id="GO:0005764">
    <property type="term" value="C:lysosome"/>
    <property type="evidence" value="ECO:0007669"/>
    <property type="project" value="TreeGrafter"/>
</dbReference>
<dbReference type="InterPro" id="IPR011011">
    <property type="entry name" value="Znf_FYVE_PHD"/>
</dbReference>
<dbReference type="InterPro" id="IPR017455">
    <property type="entry name" value="Znf_FYVE-rel"/>
</dbReference>
<reference evidence="10 11" key="1">
    <citation type="submission" date="2019-04" db="EMBL/GenBank/DDBJ databases">
        <authorList>
            <consortium name="Wellcome Sanger Institute Data Sharing"/>
        </authorList>
    </citation>
    <scope>NUCLEOTIDE SEQUENCE [LARGE SCALE GENOMIC DNA]</scope>
</reference>
<evidence type="ECO:0000256" key="1">
    <source>
        <dbReference type="ARBA" id="ARBA00022723"/>
    </source>
</evidence>
<protein>
    <submittedName>
        <fullName evidence="10">FYVE and coiled-coil domain autophagy adaptor 1</fullName>
    </submittedName>
</protein>
<feature type="coiled-coil region" evidence="5">
    <location>
        <begin position="838"/>
        <end position="1055"/>
    </location>
</feature>
<dbReference type="SUPFAM" id="SSF140741">
    <property type="entry name" value="RUN domain-like"/>
    <property type="match status" value="1"/>
</dbReference>
<dbReference type="Proteomes" id="UP000694397">
    <property type="component" value="Chromosome 17"/>
</dbReference>
<dbReference type="GeneTree" id="ENSGT00940000154044"/>
<keyword evidence="11" id="KW-1185">Reference proteome</keyword>
<evidence type="ECO:0000313" key="10">
    <source>
        <dbReference type="Ensembl" id="ENSSFOP00015009989.2"/>
    </source>
</evidence>
<dbReference type="CDD" id="cd15726">
    <property type="entry name" value="FYVE_FYCO1"/>
    <property type="match status" value="1"/>
</dbReference>
<dbReference type="Gene3D" id="1.20.58.900">
    <property type="match status" value="1"/>
</dbReference>
<dbReference type="GO" id="GO:0072383">
    <property type="term" value="P:plus-end-directed vesicle transport along microtubule"/>
    <property type="evidence" value="ECO:0007669"/>
    <property type="project" value="TreeGrafter"/>
</dbReference>
<dbReference type="SUPFAM" id="SSF101576">
    <property type="entry name" value="Supernatant protein factor (SPF), C-terminal domain"/>
    <property type="match status" value="1"/>
</dbReference>
<dbReference type="Pfam" id="PF02759">
    <property type="entry name" value="RUN"/>
    <property type="match status" value="1"/>
</dbReference>
<evidence type="ECO:0000256" key="6">
    <source>
        <dbReference type="SAM" id="MobiDB-lite"/>
    </source>
</evidence>
<proteinExistence type="predicted"/>
<reference evidence="10" key="2">
    <citation type="submission" date="2025-08" db="UniProtKB">
        <authorList>
            <consortium name="Ensembl"/>
        </authorList>
    </citation>
    <scope>IDENTIFICATION</scope>
</reference>
<organism evidence="10 11">
    <name type="scientific">Scleropages formosus</name>
    <name type="common">Asian bonytongue</name>
    <name type="synonym">Osteoglossum formosum</name>
    <dbReference type="NCBI Taxonomy" id="113540"/>
    <lineage>
        <taxon>Eukaryota</taxon>
        <taxon>Metazoa</taxon>
        <taxon>Chordata</taxon>
        <taxon>Craniata</taxon>
        <taxon>Vertebrata</taxon>
        <taxon>Euteleostomi</taxon>
        <taxon>Actinopterygii</taxon>
        <taxon>Neopterygii</taxon>
        <taxon>Teleostei</taxon>
        <taxon>Osteoglossocephala</taxon>
        <taxon>Osteoglossomorpha</taxon>
        <taxon>Osteoglossiformes</taxon>
        <taxon>Osteoglossidae</taxon>
        <taxon>Scleropages</taxon>
    </lineage>
</organism>
<dbReference type="InterPro" id="IPR047337">
    <property type="entry name" value="FYVE_FYCO1"/>
</dbReference>
<evidence type="ECO:0000313" key="11">
    <source>
        <dbReference type="Proteomes" id="UP000694397"/>
    </source>
</evidence>
<evidence type="ECO:0000259" key="7">
    <source>
        <dbReference type="PROSITE" id="PS50178"/>
    </source>
</evidence>
<dbReference type="InterPro" id="IPR036598">
    <property type="entry name" value="GOLD_dom_sf"/>
</dbReference>
<keyword evidence="5" id="KW-0175">Coiled coil</keyword>
<dbReference type="PROSITE" id="PS50866">
    <property type="entry name" value="GOLD"/>
    <property type="match status" value="1"/>
</dbReference>
<dbReference type="GO" id="GO:1901098">
    <property type="term" value="P:positive regulation of autophagosome maturation"/>
    <property type="evidence" value="ECO:0007669"/>
    <property type="project" value="TreeGrafter"/>
</dbReference>
<dbReference type="InterPro" id="IPR004012">
    <property type="entry name" value="Run_dom"/>
</dbReference>
<feature type="coiled-coil region" evidence="5">
    <location>
        <begin position="708"/>
        <end position="763"/>
    </location>
</feature>
<feature type="domain" description="GOLD" evidence="9">
    <location>
        <begin position="1259"/>
        <end position="1369"/>
    </location>
</feature>
<keyword evidence="1" id="KW-0479">Metal-binding</keyword>
<feature type="compositionally biased region" description="Basic and acidic residues" evidence="6">
    <location>
        <begin position="1198"/>
        <end position="1215"/>
    </location>
</feature>
<dbReference type="GO" id="GO:0005770">
    <property type="term" value="C:late endosome"/>
    <property type="evidence" value="ECO:0007669"/>
    <property type="project" value="TreeGrafter"/>
</dbReference>
<dbReference type="PANTHER" id="PTHR46753">
    <property type="entry name" value="FYVE AND COILED-COIL DOMAIN-CONTAINING PROTEIN 1"/>
    <property type="match status" value="1"/>
</dbReference>
<evidence type="ECO:0000256" key="5">
    <source>
        <dbReference type="SAM" id="Coils"/>
    </source>
</evidence>
<feature type="coiled-coil region" evidence="5">
    <location>
        <begin position="189"/>
        <end position="230"/>
    </location>
</feature>
<dbReference type="GO" id="GO:0008270">
    <property type="term" value="F:zinc ion binding"/>
    <property type="evidence" value="ECO:0007669"/>
    <property type="project" value="UniProtKB-KW"/>
</dbReference>
<sequence length="1381" mass="157423">MAATSVGESQLHRIIRDLHEAVAELSREYKDIGDPITDDSPSLHKFSYKLEYLLQFDQKEKKTLLGTRKDYWDYFCDCLAKIKGANDGIRYVKSIPVLKTSLGKGRAFIRYSLVHQRLADTLQQCLMNERVTRRSLGSPAHLWKPPSRYSSVSSLVSSYSQQAPDFLCSPDQGPSLLSNIGETASCWVVDDLRMELDQSELKRQELLEQVRQLQEESAGLRALVRDLEGQLQGHLKQSLCRSHQETLENQRALELTNQETAERLLTTARELEALRAEATAGRELEAKLSSAECRNMELLAQLDGALGEKGRQAASHFDSAQKIHTLLDKLNEAEKEKLEALREADGRKREAERLAEELRMKESSMFTREENSAMLKQVKDLQSTIKKLQGALTVKEKESSNLQMQLQDLQNSQEVRERQVEELKRRIQAEKEDLQQRHSSLKEQMEGQIHNMTEQLKAKEDGLSTSVKKIQGLEKQVEKLVSEKEGLWNNLVELEGNVKDQARRIEEYKMQCNSLMELNSKLLQTVKRNEEIKKEVAEVKGVLENELTTLRASERQLRGQGGDAVFAVDEGERQLREENILLDESLQRAMLLKEVSKGAVRRLEQENCELRVEEGMEKGALSLMQEELCSVSAQIAELEKNLATSKSNEETLQEKLQENSLLQLNMRLGEDLCVQVDELEGRWVKNSQEGSSRLALAEGQLDLSVKEVSRLRDEVVDLRCKLQDLTEEKLKVQAQLEVTEASRQELKALVKQFKGQVEELNRRHVQELLQHKQKEVALERETEAQALESTSSKEELASLKRSHELLALESAETKDCLQRVNMEMAELSIHICSLNSEKDDTQRRLGSASTRLREMEEEVACGVEQLLVLQRENANLREELCKLESLQGKLEQAETQSRSLQESAEEEINAIRFQMSCETLNHQSQLKSLNEELEGTKHQLKAKLEKVSSLEAKVSQLEAENSRYCELLEKKKVHIKECEGVIRRKDSELKQQNEKLRRAEEKLATAQKACHDLSEQLNRAVAERKSCDMKTSAEIDDLYRTKKNLEERLIELIRDKDTLWQKWDALEFQQKQRCEEVTEKDASHCLACQGQFSWWQRRHPCRLCGRTFCYYCSNCSSKVTPGGKRERCCRNCSASPDHQIETELGSPPSTPNSHSASYGHRPHVSVSEQVAKPDDGTYDVITEEEINGVCNYDLQSHTTEESPERVQKSPQRDTLDLSTRTGDTTTEDADDLSLVVQDAEIYLLKSGEITLTVPFSLDEVSLFGEAPRELFIKSSCYSIIPITVPEAGHTISWLFSSEPKSISFGVVHREANNGPLEQSKVLIPLTRCNSHKETIQGQLKVRNPGTYTLIFDNSFSRFISKKVQYHLTVKKPIICDRSESS</sequence>
<dbReference type="InterPro" id="IPR009038">
    <property type="entry name" value="GOLD_dom"/>
</dbReference>
<dbReference type="FunFam" id="2.60.120.680:FF:000004">
    <property type="entry name" value="FYVE and coiled-coil domain containing 1"/>
    <property type="match status" value="1"/>
</dbReference>
<dbReference type="Gene3D" id="3.30.40.10">
    <property type="entry name" value="Zinc/RING finger domain, C3HC4 (zinc finger)"/>
    <property type="match status" value="1"/>
</dbReference>
<evidence type="ECO:0000259" key="9">
    <source>
        <dbReference type="PROSITE" id="PS50866"/>
    </source>
</evidence>
<dbReference type="Pfam" id="PF01363">
    <property type="entry name" value="FYVE"/>
    <property type="match status" value="1"/>
</dbReference>
<feature type="region of interest" description="Disordered" evidence="6">
    <location>
        <begin position="1197"/>
        <end position="1226"/>
    </location>
</feature>
<feature type="domain" description="RUN" evidence="8">
    <location>
        <begin position="37"/>
        <end position="173"/>
    </location>
</feature>
<dbReference type="GO" id="GO:0005776">
    <property type="term" value="C:autophagosome"/>
    <property type="evidence" value="ECO:0007669"/>
    <property type="project" value="TreeGrafter"/>
</dbReference>
<feature type="region of interest" description="Disordered" evidence="6">
    <location>
        <begin position="1140"/>
        <end position="1172"/>
    </location>
</feature>
<reference evidence="10" key="3">
    <citation type="submission" date="2025-09" db="UniProtKB">
        <authorList>
            <consortium name="Ensembl"/>
        </authorList>
    </citation>
    <scope>IDENTIFICATION</scope>
</reference>
<accession>A0A8C9RD35</accession>
<dbReference type="InterPro" id="IPR037213">
    <property type="entry name" value="Run_dom_sf"/>
</dbReference>